<dbReference type="Proteomes" id="UP001236748">
    <property type="component" value="Chromosome"/>
</dbReference>
<sequence>MNLFEALNKFKIEMDRIHETNHNNSSLPGDVATLINFNTASNGKYRHFSSTALELIDIITTQLHNNRKDKKTVDRGLYRNFVRQALADLHADETLKLIDTEEKQKIKVILKEKVENEVDKRVSKITHHFAARTLGIEQLGEFTIGPVTIQNKFDWINSIDFPDHIKQSFMCAPEENKVWKEKIIECLKNPHSNETLAPLGTFVYGAIDKSPALVNVTIDGQEQEYSYKLASLIAKTTLDSLSLLLPSSNYFFQQTLRSERLPPIDNTKLMSRDGIFINLPGYSIGKQIPLISPSDVKKAVSKNQHYINAIEKIISSMADSNNCTHPELSNRWATALDWYAEGCRETSDAIAVAKLGASLDVLSCVGVFGGILSMTSHLLGIPESHVVFKGEQDITLKIAIDRIYTSGRSQILHGSQYNRLKSFAETRKFAEVLGRSVLLNAALKLSAYTGKDENEAFRTM</sequence>
<evidence type="ECO:0000313" key="2">
    <source>
        <dbReference type="Proteomes" id="UP001236748"/>
    </source>
</evidence>
<evidence type="ECO:0008006" key="3">
    <source>
        <dbReference type="Google" id="ProtNLM"/>
    </source>
</evidence>
<proteinExistence type="predicted"/>
<reference evidence="1 2" key="1">
    <citation type="submission" date="2023-02" db="EMBL/GenBank/DDBJ databases">
        <title>Evolution of Hrp T3SS in non-pathogenic Pseudomonas fluorescens.</title>
        <authorList>
            <person name="Liao K."/>
            <person name="Wei H."/>
            <person name="Gu Y."/>
        </authorList>
    </citation>
    <scope>NUCLEOTIDE SEQUENCE [LARGE SCALE GENOMIC DNA]</scope>
    <source>
        <strain evidence="1 2">FP2043</strain>
    </source>
</reference>
<dbReference type="EMBL" id="CP117450">
    <property type="protein sequence ID" value="WLH04835.1"/>
    <property type="molecule type" value="Genomic_DNA"/>
</dbReference>
<dbReference type="RefSeq" id="WP_305387109.1">
    <property type="nucleotide sequence ID" value="NZ_CP117450.1"/>
</dbReference>
<gene>
    <name evidence="1" type="ORF">PSH67_18490</name>
</gene>
<organism evidence="1 2">
    <name type="scientific">Pseudomonas lurida</name>
    <dbReference type="NCBI Taxonomy" id="244566"/>
    <lineage>
        <taxon>Bacteria</taxon>
        <taxon>Pseudomonadati</taxon>
        <taxon>Pseudomonadota</taxon>
        <taxon>Gammaproteobacteria</taxon>
        <taxon>Pseudomonadales</taxon>
        <taxon>Pseudomonadaceae</taxon>
        <taxon>Pseudomonas</taxon>
    </lineage>
</organism>
<evidence type="ECO:0000313" key="1">
    <source>
        <dbReference type="EMBL" id="WLH04835.1"/>
    </source>
</evidence>
<accession>A0ABY9FNG5</accession>
<protein>
    <recommendedName>
        <fullName evidence="3">Apea-like HEPN domain-containing protein</fullName>
    </recommendedName>
</protein>
<keyword evidence="2" id="KW-1185">Reference proteome</keyword>
<name>A0ABY9FNG5_9PSED</name>